<evidence type="ECO:0000313" key="3">
    <source>
        <dbReference type="EMBL" id="MBD3867824.1"/>
    </source>
</evidence>
<protein>
    <submittedName>
        <fullName evidence="3">TldD/PmbA family protein</fullName>
    </submittedName>
</protein>
<dbReference type="GO" id="GO:0005829">
    <property type="term" value="C:cytosol"/>
    <property type="evidence" value="ECO:0007669"/>
    <property type="project" value="TreeGrafter"/>
</dbReference>
<dbReference type="GO" id="GO:0006508">
    <property type="term" value="P:proteolysis"/>
    <property type="evidence" value="ECO:0007669"/>
    <property type="project" value="InterPro"/>
</dbReference>
<dbReference type="GO" id="GO:0008237">
    <property type="term" value="F:metallopeptidase activity"/>
    <property type="evidence" value="ECO:0007669"/>
    <property type="project" value="InterPro"/>
</dbReference>
<evidence type="ECO:0000313" key="4">
    <source>
        <dbReference type="Proteomes" id="UP000648239"/>
    </source>
</evidence>
<feature type="domain" description="Metalloprotease TldD/E C-terminal" evidence="2">
    <location>
        <begin position="239"/>
        <end position="453"/>
    </location>
</feature>
<dbReference type="Proteomes" id="UP000648239">
    <property type="component" value="Unassembled WGS sequence"/>
</dbReference>
<evidence type="ECO:0000256" key="1">
    <source>
        <dbReference type="ARBA" id="ARBA00005836"/>
    </source>
</evidence>
<name>A0A8J6Y279_9BACT</name>
<sequence>MIRELEPLTGLAAELIRRAERAGVSLIWRAQARFACQTLVRNGSVESATASSSTGHGIQLFTSRGHTILGSRDDFLPQPATTLLDHLAGAVGRADRLALEPAEICPLTPLNARAIPDVVPEFDSIDLPRAGRRLIELERELRGAVPGAGIKLSYRTDLDCWRVFRSDGTDVLFAMPRCGLTMIASSNGGEGRNTVGASLHSPSPGCAWDDEYLVRFMARAKAAARLALALPDAPAHPAGSYPVVIDYALAKGLAHEAFGHAAEADGYRSSVLAKDGRFEHGRKVGADHVTIVDEPVENDHAWQPFSANGVRRERTVIVDHGRLAGGLSDPWSAGPGGVALSGAGRAESFRNGPVPRMTNIRIEVDDPLPAPGRFEDYGPEQVRDLLANAGVFRRHPVVSFLSGYSGGQVNTSSGDFVFNCKAIYRLSEGGVEFFKPAIFSGSMFGALHSIREAFGPLELDALGYCGKWGQSVPSSGGSHRFLVLDDHPTVRLGGG</sequence>
<comment type="similarity">
    <text evidence="1">Belongs to the peptidase U62 family.</text>
</comment>
<dbReference type="PANTHER" id="PTHR30624:SF4">
    <property type="entry name" value="METALLOPROTEASE TLDD"/>
    <property type="match status" value="1"/>
</dbReference>
<evidence type="ECO:0000259" key="2">
    <source>
        <dbReference type="Pfam" id="PF19289"/>
    </source>
</evidence>
<dbReference type="InterPro" id="IPR051463">
    <property type="entry name" value="Peptidase_U62_metallo"/>
</dbReference>
<dbReference type="PANTHER" id="PTHR30624">
    <property type="entry name" value="UNCHARACTERIZED PROTEIN TLDD AND PMBA"/>
    <property type="match status" value="1"/>
</dbReference>
<dbReference type="InterPro" id="IPR036059">
    <property type="entry name" value="TldD/PmbA_sf"/>
</dbReference>
<dbReference type="Pfam" id="PF19289">
    <property type="entry name" value="PmbA_TldD_3rd"/>
    <property type="match status" value="1"/>
</dbReference>
<dbReference type="InterPro" id="IPR035068">
    <property type="entry name" value="TldD/PmbA_N"/>
</dbReference>
<dbReference type="InterPro" id="IPR045569">
    <property type="entry name" value="Metalloprtase-TldD/E_C"/>
</dbReference>
<organism evidence="3 4">
    <name type="scientific">Candidatus Polarisedimenticola svalbardensis</name>
    <dbReference type="NCBI Taxonomy" id="2886004"/>
    <lineage>
        <taxon>Bacteria</taxon>
        <taxon>Pseudomonadati</taxon>
        <taxon>Acidobacteriota</taxon>
        <taxon>Candidatus Polarisedimenticolia</taxon>
        <taxon>Candidatus Polarisedimenticolales</taxon>
        <taxon>Candidatus Polarisedimenticolaceae</taxon>
        <taxon>Candidatus Polarisedimenticola</taxon>
    </lineage>
</organism>
<dbReference type="Gene3D" id="3.30.2290.10">
    <property type="entry name" value="PmbA/TldD superfamily"/>
    <property type="match status" value="1"/>
</dbReference>
<dbReference type="EMBL" id="JACXWD010000016">
    <property type="protein sequence ID" value="MBD3867824.1"/>
    <property type="molecule type" value="Genomic_DNA"/>
</dbReference>
<gene>
    <name evidence="3" type="ORF">IFK94_06855</name>
</gene>
<accession>A0A8J6Y279</accession>
<dbReference type="AlphaFoldDB" id="A0A8J6Y279"/>
<reference evidence="3 4" key="1">
    <citation type="submission" date="2020-08" db="EMBL/GenBank/DDBJ databases">
        <title>Acidobacteriota in marine sediments use diverse sulfur dissimilation pathways.</title>
        <authorList>
            <person name="Wasmund K."/>
        </authorList>
    </citation>
    <scope>NUCLEOTIDE SEQUENCE [LARGE SCALE GENOMIC DNA]</scope>
    <source>
        <strain evidence="3">MAG AM4</strain>
    </source>
</reference>
<proteinExistence type="inferred from homology"/>
<comment type="caution">
    <text evidence="3">The sequence shown here is derived from an EMBL/GenBank/DDBJ whole genome shotgun (WGS) entry which is preliminary data.</text>
</comment>
<dbReference type="SUPFAM" id="SSF111283">
    <property type="entry name" value="Putative modulator of DNA gyrase, PmbA/TldD"/>
    <property type="match status" value="1"/>
</dbReference>